<accession>A0A1H2QET6</accession>
<gene>
    <name evidence="1" type="ORF">SAMN05421783_101246</name>
</gene>
<dbReference type="AlphaFoldDB" id="A0A1H2QET6"/>
<protein>
    <submittedName>
        <fullName evidence="1">Uncharacterized protein</fullName>
    </submittedName>
</protein>
<sequence>MRQRFTLDFGRLGSAGFQVQQNPSFADLTGCTLYIDAYHHAMRFTWDETKRLHAQGNQR</sequence>
<dbReference type="EMBL" id="FNNZ01000001">
    <property type="protein sequence ID" value="SDW05701.1"/>
    <property type="molecule type" value="Genomic_DNA"/>
</dbReference>
<dbReference type="Proteomes" id="UP000198816">
    <property type="component" value="Unassembled WGS sequence"/>
</dbReference>
<proteinExistence type="predicted"/>
<evidence type="ECO:0000313" key="1">
    <source>
        <dbReference type="EMBL" id="SDW05701.1"/>
    </source>
</evidence>
<name>A0A1H2QET6_THIRO</name>
<dbReference type="STRING" id="1058.SAMN05421783_101246"/>
<reference evidence="2" key="1">
    <citation type="submission" date="2016-10" db="EMBL/GenBank/DDBJ databases">
        <authorList>
            <person name="Varghese N."/>
            <person name="Submissions S."/>
        </authorList>
    </citation>
    <scope>NUCLEOTIDE SEQUENCE [LARGE SCALE GENOMIC DNA]</scope>
    <source>
        <strain evidence="2">DSM 217</strain>
    </source>
</reference>
<keyword evidence="2" id="KW-1185">Reference proteome</keyword>
<evidence type="ECO:0000313" key="2">
    <source>
        <dbReference type="Proteomes" id="UP000198816"/>
    </source>
</evidence>
<organism evidence="1 2">
    <name type="scientific">Thiocapsa roseopersicina</name>
    <dbReference type="NCBI Taxonomy" id="1058"/>
    <lineage>
        <taxon>Bacteria</taxon>
        <taxon>Pseudomonadati</taxon>
        <taxon>Pseudomonadota</taxon>
        <taxon>Gammaproteobacteria</taxon>
        <taxon>Chromatiales</taxon>
        <taxon>Chromatiaceae</taxon>
        <taxon>Thiocapsa</taxon>
    </lineage>
</organism>